<keyword evidence="2" id="KW-0732">Signal</keyword>
<dbReference type="STRING" id="388280.SAMN04488057_104299"/>
<dbReference type="RefSeq" id="WP_073094067.1">
    <property type="nucleotide sequence ID" value="NZ_FRCY01000004.1"/>
</dbReference>
<dbReference type="AlphaFoldDB" id="A0A1M7MIK2"/>
<evidence type="ECO:0000313" key="3">
    <source>
        <dbReference type="EMBL" id="SHM90255.1"/>
    </source>
</evidence>
<name>A0A1M7MIK2_9BACT</name>
<organism evidence="3 4">
    <name type="scientific">Cyclobacterium lianum</name>
    <dbReference type="NCBI Taxonomy" id="388280"/>
    <lineage>
        <taxon>Bacteria</taxon>
        <taxon>Pseudomonadati</taxon>
        <taxon>Bacteroidota</taxon>
        <taxon>Cytophagia</taxon>
        <taxon>Cytophagales</taxon>
        <taxon>Cyclobacteriaceae</taxon>
        <taxon>Cyclobacterium</taxon>
    </lineage>
</organism>
<protein>
    <submittedName>
        <fullName evidence="3">Uncharacterized protein</fullName>
    </submittedName>
</protein>
<proteinExistence type="predicted"/>
<dbReference type="OrthoDB" id="9835004at2"/>
<keyword evidence="4" id="KW-1185">Reference proteome</keyword>
<feature type="chain" id="PRO_5012229751" evidence="2">
    <location>
        <begin position="27"/>
        <end position="161"/>
    </location>
</feature>
<dbReference type="EMBL" id="FRCY01000004">
    <property type="protein sequence ID" value="SHM90255.1"/>
    <property type="molecule type" value="Genomic_DNA"/>
</dbReference>
<evidence type="ECO:0000256" key="1">
    <source>
        <dbReference type="SAM" id="MobiDB-lite"/>
    </source>
</evidence>
<evidence type="ECO:0000256" key="2">
    <source>
        <dbReference type="SAM" id="SignalP"/>
    </source>
</evidence>
<sequence>MLHFVRNKSFVIAVLVLFASSGVVHIACGMGSCFCIKEVTCPQKADAQENEHHGESHSAEQHTNEHEGHHKTNKNDSEDKGCCPSQKCCDTISQIYLNKKAVKISASDVGHSEVKLFVRNESIISYATYLVNTNSWIKWARFKSPPLKNIDIRIFIQSFLN</sequence>
<dbReference type="Proteomes" id="UP000184513">
    <property type="component" value="Unassembled WGS sequence"/>
</dbReference>
<dbReference type="PROSITE" id="PS51257">
    <property type="entry name" value="PROKAR_LIPOPROTEIN"/>
    <property type="match status" value="1"/>
</dbReference>
<accession>A0A1M7MIK2</accession>
<feature type="signal peptide" evidence="2">
    <location>
        <begin position="1"/>
        <end position="26"/>
    </location>
</feature>
<reference evidence="3 4" key="1">
    <citation type="submission" date="2016-11" db="EMBL/GenBank/DDBJ databases">
        <authorList>
            <person name="Jaros S."/>
            <person name="Januszkiewicz K."/>
            <person name="Wedrychowicz H."/>
        </authorList>
    </citation>
    <scope>NUCLEOTIDE SEQUENCE [LARGE SCALE GENOMIC DNA]</scope>
    <source>
        <strain evidence="3 4">CGMCC 1.6102</strain>
    </source>
</reference>
<feature type="region of interest" description="Disordered" evidence="1">
    <location>
        <begin position="47"/>
        <end position="81"/>
    </location>
</feature>
<evidence type="ECO:0000313" key="4">
    <source>
        <dbReference type="Proteomes" id="UP000184513"/>
    </source>
</evidence>
<gene>
    <name evidence="3" type="ORF">SAMN04488057_104299</name>
</gene>